<keyword evidence="9" id="KW-1185">Reference proteome</keyword>
<evidence type="ECO:0000256" key="6">
    <source>
        <dbReference type="SAM" id="MobiDB-lite"/>
    </source>
</evidence>
<evidence type="ECO:0000256" key="1">
    <source>
        <dbReference type="ARBA" id="ARBA00004305"/>
    </source>
</evidence>
<evidence type="ECO:0000313" key="9">
    <source>
        <dbReference type="Proteomes" id="UP000016801"/>
    </source>
</evidence>
<evidence type="ECO:0000256" key="4">
    <source>
        <dbReference type="ARBA" id="ARBA00093447"/>
    </source>
</evidence>
<comment type="caution">
    <text evidence="8">The sequence shown here is derived from an EMBL/GenBank/DDBJ whole genome shotgun (WGS) entry which is preliminary data.</text>
</comment>
<comment type="subcellular location">
    <subcellularLocation>
        <location evidence="1">Mitochondrion matrix</location>
    </subcellularLocation>
</comment>
<dbReference type="SUPFAM" id="SSF103025">
    <property type="entry name" value="Folate-binding domain"/>
    <property type="match status" value="1"/>
</dbReference>
<accession>M1VUK9</accession>
<feature type="region of interest" description="Disordered" evidence="6">
    <location>
        <begin position="32"/>
        <end position="56"/>
    </location>
</feature>
<dbReference type="EMBL" id="CAGA01000006">
    <property type="protein sequence ID" value="CCE27952.1"/>
    <property type="molecule type" value="Genomic_DNA"/>
</dbReference>
<gene>
    <name evidence="8" type="ORF">CPUR_01426</name>
</gene>
<sequence>MRGIPKRVIPRHASPRPSLCPSCSRLQLRLSQPLQQPQHQQSRRFADLAPPKPPSAGLAALTSRQLLSVTGPDATKFLHGIVTANITGPDGLPRTDAFYSGFLNATGRVVHDLFIYPFRGQALSALSTQYNPDEDGYLIEADAREMARFAKLINRYKLRAKVIVRALSQDEASVWQAWDDSPAGFSDIIPSESRIILRDPRAPGMGHRIVQIGSRAPEIDLETSTQDAYTIRRYLHGVPEGQDEILREQALPLESNIDMMNGIDFRKGCYVGQELTIRTKHRGVVRKRILPCSIYDADKAPPQTLLYEPDCAGPETLTADMIPGETSIGRYGKRGRSAGKWLKGVGNVGLALCRLEIMTDVALPGEQAAATYKPEDEFVMEWGEEENKSSIKVKAFVPEWLRSGLAA</sequence>
<evidence type="ECO:0000259" key="7">
    <source>
        <dbReference type="Pfam" id="PF25455"/>
    </source>
</evidence>
<organism evidence="8 9">
    <name type="scientific">Claviceps purpurea (strain 20.1)</name>
    <name type="common">Ergot fungus</name>
    <name type="synonym">Sphacelia segetum</name>
    <dbReference type="NCBI Taxonomy" id="1111077"/>
    <lineage>
        <taxon>Eukaryota</taxon>
        <taxon>Fungi</taxon>
        <taxon>Dikarya</taxon>
        <taxon>Ascomycota</taxon>
        <taxon>Pezizomycotina</taxon>
        <taxon>Sordariomycetes</taxon>
        <taxon>Hypocreomycetidae</taxon>
        <taxon>Hypocreales</taxon>
        <taxon>Clavicipitaceae</taxon>
        <taxon>Claviceps</taxon>
    </lineage>
</organism>
<dbReference type="Proteomes" id="UP000016801">
    <property type="component" value="Unassembled WGS sequence"/>
</dbReference>
<keyword evidence="3" id="KW-0496">Mitochondrion</keyword>
<dbReference type="Gene3D" id="3.30.1360.120">
    <property type="entry name" value="Probable tRNA modification gtpase trme, domain 1"/>
    <property type="match status" value="1"/>
</dbReference>
<evidence type="ECO:0000256" key="2">
    <source>
        <dbReference type="ARBA" id="ARBA00022946"/>
    </source>
</evidence>
<evidence type="ECO:0000313" key="8">
    <source>
        <dbReference type="EMBL" id="CCE27952.1"/>
    </source>
</evidence>
<evidence type="ECO:0000256" key="5">
    <source>
        <dbReference type="ARBA" id="ARBA00093637"/>
    </source>
</evidence>
<dbReference type="PhylomeDB" id="M1VUK9"/>
<dbReference type="InterPro" id="IPR027266">
    <property type="entry name" value="TrmE/GcvT-like"/>
</dbReference>
<dbReference type="HOGENOM" id="CLU_007884_7_0_1"/>
<dbReference type="OrthoDB" id="191995at2759"/>
<dbReference type="InterPro" id="IPR045179">
    <property type="entry name" value="YgfZ/GcvT"/>
</dbReference>
<dbReference type="STRING" id="1111077.M1VUK9"/>
<dbReference type="InterPro" id="IPR017703">
    <property type="entry name" value="YgfZ/GCV_T_CS"/>
</dbReference>
<dbReference type="PANTHER" id="PTHR22602:SF0">
    <property type="entry name" value="TRANSFERASE CAF17, MITOCHONDRIAL-RELATED"/>
    <property type="match status" value="1"/>
</dbReference>
<dbReference type="NCBIfam" id="TIGR03317">
    <property type="entry name" value="ygfZ_signature"/>
    <property type="match status" value="1"/>
</dbReference>
<dbReference type="PANTHER" id="PTHR22602">
    <property type="entry name" value="TRANSFERASE CAF17, MITOCHONDRIAL-RELATED"/>
    <property type="match status" value="1"/>
</dbReference>
<dbReference type="VEuPathDB" id="FungiDB:CPUR_01426"/>
<dbReference type="Pfam" id="PF25455">
    <property type="entry name" value="Beta-barrel_CAF17_C"/>
    <property type="match status" value="1"/>
</dbReference>
<name>M1VUK9_CLAP2</name>
<keyword evidence="2" id="KW-0809">Transit peptide</keyword>
<feature type="domain" description="CAF17 C-terminal" evidence="7">
    <location>
        <begin position="286"/>
        <end position="401"/>
    </location>
</feature>
<protein>
    <recommendedName>
        <fullName evidence="5">Iron-sulfur cluster assembly factor IBA57 homolog, mitochondrial</fullName>
    </recommendedName>
</protein>
<comment type="similarity">
    <text evidence="4">Belongs to the GcvT family. CAF17/IBA57 subfamily.</text>
</comment>
<dbReference type="GO" id="GO:0016226">
    <property type="term" value="P:iron-sulfur cluster assembly"/>
    <property type="evidence" value="ECO:0007669"/>
    <property type="project" value="TreeGrafter"/>
</dbReference>
<proteinExistence type="inferred from homology"/>
<evidence type="ECO:0000256" key="3">
    <source>
        <dbReference type="ARBA" id="ARBA00023128"/>
    </source>
</evidence>
<dbReference type="InterPro" id="IPR057460">
    <property type="entry name" value="CAF17_C"/>
</dbReference>
<reference evidence="8 9" key="1">
    <citation type="journal article" date="2013" name="PLoS Genet.">
        <title>Plant-symbiotic fungi as chemical engineers: Multi-genome analysis of the Clavicipitaceae reveals dynamics of alkaloid loci.</title>
        <authorList>
            <person name="Schardl C.L."/>
            <person name="Young C.A."/>
            <person name="Hesse U."/>
            <person name="Amyotte S.G."/>
            <person name="Andreeva K."/>
            <person name="Calie P.J."/>
            <person name="Fleetwood D.J."/>
            <person name="Haws D.C."/>
            <person name="Moore N."/>
            <person name="Oeser B."/>
            <person name="Panaccione D.G."/>
            <person name="Schweri K.K."/>
            <person name="Voisey C.R."/>
            <person name="Farman M.L."/>
            <person name="Jaromczyk J.W."/>
            <person name="Roe B.A."/>
            <person name="O'Sullivan D.M."/>
            <person name="Scott B."/>
            <person name="Tudzynski P."/>
            <person name="An Z."/>
            <person name="Arnaoudova E.G."/>
            <person name="Bullock C.T."/>
            <person name="Charlton N.D."/>
            <person name="Chen L."/>
            <person name="Cox M."/>
            <person name="Dinkins R.D."/>
            <person name="Florea S."/>
            <person name="Glenn A.E."/>
            <person name="Gordon A."/>
            <person name="Gueldener U."/>
            <person name="Harris D.R."/>
            <person name="Hollin W."/>
            <person name="Jaromczyk J."/>
            <person name="Johnson R.D."/>
            <person name="Khan A.K."/>
            <person name="Leistner E."/>
            <person name="Leuchtmann A."/>
            <person name="Li C."/>
            <person name="Liu J."/>
            <person name="Liu J."/>
            <person name="Liu M."/>
            <person name="Mace W."/>
            <person name="Machado C."/>
            <person name="Nagabhyru P."/>
            <person name="Pan J."/>
            <person name="Schmid J."/>
            <person name="Sugawara K."/>
            <person name="Steiner U."/>
            <person name="Takach J.E."/>
            <person name="Tanaka E."/>
            <person name="Webb J.S."/>
            <person name="Wilson E.V."/>
            <person name="Wiseman J.L."/>
            <person name="Yoshida R."/>
            <person name="Zeng Z."/>
        </authorList>
    </citation>
    <scope>NUCLEOTIDE SEQUENCE [LARGE SCALE GENOMIC DNA]</scope>
    <source>
        <strain evidence="8 9">20.1</strain>
    </source>
</reference>
<dbReference type="GO" id="GO:0005759">
    <property type="term" value="C:mitochondrial matrix"/>
    <property type="evidence" value="ECO:0007669"/>
    <property type="project" value="UniProtKB-SubCell"/>
</dbReference>
<dbReference type="Gene3D" id="2.40.30.160">
    <property type="match status" value="1"/>
</dbReference>
<dbReference type="AlphaFoldDB" id="M1VUK9"/>
<dbReference type="eggNOG" id="KOG2929">
    <property type="taxonomic scope" value="Eukaryota"/>
</dbReference>